<organism evidence="2 3">
    <name type="scientific">Nocardioides aquaticus</name>
    <dbReference type="NCBI Taxonomy" id="160826"/>
    <lineage>
        <taxon>Bacteria</taxon>
        <taxon>Bacillati</taxon>
        <taxon>Actinomycetota</taxon>
        <taxon>Actinomycetes</taxon>
        <taxon>Propionibacteriales</taxon>
        <taxon>Nocardioidaceae</taxon>
        <taxon>Nocardioides</taxon>
    </lineage>
</organism>
<accession>A0ABX8EGQ8</accession>
<protein>
    <recommendedName>
        <fullName evidence="4">Integral membrane protein</fullName>
    </recommendedName>
</protein>
<keyword evidence="3" id="KW-1185">Reference proteome</keyword>
<name>A0ABX8EGQ8_9ACTN</name>
<evidence type="ECO:0000313" key="3">
    <source>
        <dbReference type="Proteomes" id="UP000679307"/>
    </source>
</evidence>
<dbReference type="Proteomes" id="UP000679307">
    <property type="component" value="Chromosome"/>
</dbReference>
<keyword evidence="1" id="KW-1133">Transmembrane helix</keyword>
<feature type="transmembrane region" description="Helical" evidence="1">
    <location>
        <begin position="48"/>
        <end position="65"/>
    </location>
</feature>
<gene>
    <name evidence="2" type="ORF">ENKNEFLB_00666</name>
</gene>
<feature type="transmembrane region" description="Helical" evidence="1">
    <location>
        <begin position="85"/>
        <end position="103"/>
    </location>
</feature>
<evidence type="ECO:0000313" key="2">
    <source>
        <dbReference type="EMBL" id="QVT78293.1"/>
    </source>
</evidence>
<proteinExistence type="predicted"/>
<keyword evidence="1" id="KW-0472">Membrane</keyword>
<evidence type="ECO:0000256" key="1">
    <source>
        <dbReference type="SAM" id="Phobius"/>
    </source>
</evidence>
<dbReference type="RefSeq" id="WP_246535819.1">
    <property type="nucleotide sequence ID" value="NZ_BAAAHS010000104.1"/>
</dbReference>
<evidence type="ECO:0008006" key="4">
    <source>
        <dbReference type="Google" id="ProtNLM"/>
    </source>
</evidence>
<keyword evidence="1" id="KW-0812">Transmembrane</keyword>
<feature type="transmembrane region" description="Helical" evidence="1">
    <location>
        <begin position="16"/>
        <end position="36"/>
    </location>
</feature>
<dbReference type="EMBL" id="CP075371">
    <property type="protein sequence ID" value="QVT78293.1"/>
    <property type="molecule type" value="Genomic_DNA"/>
</dbReference>
<reference evidence="2 3" key="1">
    <citation type="submission" date="2021-05" db="EMBL/GenBank/DDBJ databases">
        <title>Complete genome of Nocardioides aquaticus KCTC 9944T isolated from meromictic and hypersaline Ekho Lake, Antarctica.</title>
        <authorList>
            <person name="Hwang K."/>
            <person name="Kim K.M."/>
            <person name="Choe H."/>
        </authorList>
    </citation>
    <scope>NUCLEOTIDE SEQUENCE [LARGE SCALE GENOMIC DNA]</scope>
    <source>
        <strain evidence="2 3">KCTC 9944</strain>
    </source>
</reference>
<sequence length="113" mass="12399">MALAYLPMQNGNLLSAWSLLEHVVTPVLVVLDYVLVGRRRTVAPWWHPLTWTFAPLVYLAWYVSADLAVYDALDPARPLLMTGQVLVLGAVLVGCGYALVAVGRRPARRTVAA</sequence>